<keyword evidence="1" id="KW-0815">Transposition</keyword>
<name>A0A0F8Y7I0_9ZZZZ</name>
<dbReference type="GO" id="GO:0003677">
    <property type="term" value="F:DNA binding"/>
    <property type="evidence" value="ECO:0007669"/>
    <property type="project" value="UniProtKB-KW"/>
</dbReference>
<dbReference type="GO" id="GO:0004803">
    <property type="term" value="F:transposase activity"/>
    <property type="evidence" value="ECO:0007669"/>
    <property type="project" value="InterPro"/>
</dbReference>
<protein>
    <recommendedName>
        <fullName evidence="5">MULE transposase domain-containing protein</fullName>
    </recommendedName>
</protein>
<dbReference type="EMBL" id="LAZR01055015">
    <property type="protein sequence ID" value="KKK77308.1"/>
    <property type="molecule type" value="Genomic_DNA"/>
</dbReference>
<dbReference type="GO" id="GO:0006313">
    <property type="term" value="P:DNA transposition"/>
    <property type="evidence" value="ECO:0007669"/>
    <property type="project" value="InterPro"/>
</dbReference>
<evidence type="ECO:0000313" key="4">
    <source>
        <dbReference type="EMBL" id="KKK77308.1"/>
    </source>
</evidence>
<accession>A0A0F8Y7I0</accession>
<evidence type="ECO:0000256" key="2">
    <source>
        <dbReference type="ARBA" id="ARBA00023125"/>
    </source>
</evidence>
<proteinExistence type="predicted"/>
<evidence type="ECO:0000256" key="3">
    <source>
        <dbReference type="ARBA" id="ARBA00023172"/>
    </source>
</evidence>
<dbReference type="AlphaFoldDB" id="A0A0F8Y7I0"/>
<dbReference type="Pfam" id="PF00872">
    <property type="entry name" value="Transposase_mut"/>
    <property type="match status" value="1"/>
</dbReference>
<keyword evidence="2" id="KW-0238">DNA-binding</keyword>
<organism evidence="4">
    <name type="scientific">marine sediment metagenome</name>
    <dbReference type="NCBI Taxonomy" id="412755"/>
    <lineage>
        <taxon>unclassified sequences</taxon>
        <taxon>metagenomes</taxon>
        <taxon>ecological metagenomes</taxon>
    </lineage>
</organism>
<sequence>MDAKRGNIISTIYAKKEGFQSVYPWFRKLKKQGLKPHYITMDGERSVTRAISMVWPKARIQRCLYHIQREGMRWLRTYPKTLAGRQLRSILRTLCSIKSVKEQNAFINSYKTWISKHKEFIKSLPVSNVAFKDLKRTMVLINNALPDMFYYLKDPDVPPTTNTIESFYSRVKADYRRHRGLSQMHKINYLKWYCYLKNSNTF</sequence>
<comment type="caution">
    <text evidence="4">The sequence shown here is derived from an EMBL/GenBank/DDBJ whole genome shotgun (WGS) entry which is preliminary data.</text>
</comment>
<evidence type="ECO:0000256" key="1">
    <source>
        <dbReference type="ARBA" id="ARBA00022578"/>
    </source>
</evidence>
<keyword evidence="3" id="KW-0233">DNA recombination</keyword>
<evidence type="ECO:0008006" key="5">
    <source>
        <dbReference type="Google" id="ProtNLM"/>
    </source>
</evidence>
<gene>
    <name evidence="4" type="ORF">LCGC14_2854930</name>
</gene>
<reference evidence="4" key="1">
    <citation type="journal article" date="2015" name="Nature">
        <title>Complex archaea that bridge the gap between prokaryotes and eukaryotes.</title>
        <authorList>
            <person name="Spang A."/>
            <person name="Saw J.H."/>
            <person name="Jorgensen S.L."/>
            <person name="Zaremba-Niedzwiedzka K."/>
            <person name="Martijn J."/>
            <person name="Lind A.E."/>
            <person name="van Eijk R."/>
            <person name="Schleper C."/>
            <person name="Guy L."/>
            <person name="Ettema T.J."/>
        </authorList>
    </citation>
    <scope>NUCLEOTIDE SEQUENCE</scope>
</reference>
<dbReference type="InterPro" id="IPR001207">
    <property type="entry name" value="Transposase_mutator"/>
</dbReference>